<dbReference type="EMBL" id="JBGFUD010000472">
    <property type="protein sequence ID" value="MFH4974597.1"/>
    <property type="molecule type" value="Genomic_DNA"/>
</dbReference>
<organism evidence="2 3">
    <name type="scientific">Gnathostoma spinigerum</name>
    <dbReference type="NCBI Taxonomy" id="75299"/>
    <lineage>
        <taxon>Eukaryota</taxon>
        <taxon>Metazoa</taxon>
        <taxon>Ecdysozoa</taxon>
        <taxon>Nematoda</taxon>
        <taxon>Chromadorea</taxon>
        <taxon>Rhabditida</taxon>
        <taxon>Spirurina</taxon>
        <taxon>Gnathostomatomorpha</taxon>
        <taxon>Gnathostomatoidea</taxon>
        <taxon>Gnathostomatidae</taxon>
        <taxon>Gnathostoma</taxon>
    </lineage>
</organism>
<keyword evidence="1" id="KW-0732">Signal</keyword>
<protein>
    <submittedName>
        <fullName evidence="2">Uncharacterized protein</fullName>
    </submittedName>
</protein>
<dbReference type="AlphaFoldDB" id="A0ABD6ED32"/>
<comment type="caution">
    <text evidence="2">The sequence shown here is derived from an EMBL/GenBank/DDBJ whole genome shotgun (WGS) entry which is preliminary data.</text>
</comment>
<dbReference type="Proteomes" id="UP001608902">
    <property type="component" value="Unassembled WGS sequence"/>
</dbReference>
<name>A0ABD6ED32_9BILA</name>
<keyword evidence="3" id="KW-1185">Reference proteome</keyword>
<proteinExistence type="predicted"/>
<evidence type="ECO:0000313" key="2">
    <source>
        <dbReference type="EMBL" id="MFH4974597.1"/>
    </source>
</evidence>
<evidence type="ECO:0000313" key="3">
    <source>
        <dbReference type="Proteomes" id="UP001608902"/>
    </source>
</evidence>
<feature type="chain" id="PRO_5044794112" evidence="1">
    <location>
        <begin position="30"/>
        <end position="145"/>
    </location>
</feature>
<accession>A0ABD6ED32</accession>
<reference evidence="2 3" key="1">
    <citation type="submission" date="2024-08" db="EMBL/GenBank/DDBJ databases">
        <title>Gnathostoma spinigerum genome.</title>
        <authorList>
            <person name="Gonzalez-Bertolin B."/>
            <person name="Monzon S."/>
            <person name="Zaballos A."/>
            <person name="Jimenez P."/>
            <person name="Dekumyoy P."/>
            <person name="Varona S."/>
            <person name="Cuesta I."/>
            <person name="Sumanam S."/>
            <person name="Adisakwattana P."/>
            <person name="Gasser R.B."/>
            <person name="Hernandez-Gonzalez A."/>
            <person name="Young N.D."/>
            <person name="Perteguer M.J."/>
        </authorList>
    </citation>
    <scope>NUCLEOTIDE SEQUENCE [LARGE SCALE GENOMIC DNA]</scope>
    <source>
        <strain evidence="2">AL3</strain>
        <tissue evidence="2">Liver</tissue>
    </source>
</reference>
<gene>
    <name evidence="2" type="ORF">AB6A40_001306</name>
</gene>
<sequence>MGIELIFIQKHFCKLQFLVILVVVTPSFGCLGGLGGGCCGSPPCGAANPPCGAPTGGYGAPAGGYGAIPRSSYAAPPPPIYQRQQFAVASPQVAQPVQAVYPAQQTNFAPPPNFVFNPPPPPASFVPNPQIGPVAPALGQYARAG</sequence>
<evidence type="ECO:0000256" key="1">
    <source>
        <dbReference type="SAM" id="SignalP"/>
    </source>
</evidence>
<feature type="signal peptide" evidence="1">
    <location>
        <begin position="1"/>
        <end position="29"/>
    </location>
</feature>